<dbReference type="Pfam" id="PF02486">
    <property type="entry name" value="Rep_trans"/>
    <property type="match status" value="1"/>
</dbReference>
<dbReference type="GO" id="GO:0003743">
    <property type="term" value="F:translation initiation factor activity"/>
    <property type="evidence" value="ECO:0007669"/>
    <property type="project" value="UniProtKB-KW"/>
</dbReference>
<evidence type="ECO:0000259" key="2">
    <source>
        <dbReference type="Pfam" id="PF18106"/>
    </source>
</evidence>
<reference evidence="3 4" key="1">
    <citation type="submission" date="2014-12" db="EMBL/GenBank/DDBJ databases">
        <title>Draft genome sequences of 29 type strains of Enterococci.</title>
        <authorList>
            <person name="Zhong Z."/>
            <person name="Sun Z."/>
            <person name="Liu W."/>
            <person name="Zhang W."/>
            <person name="Zhang H."/>
        </authorList>
    </citation>
    <scope>NUCLEOTIDE SEQUENCE [LARGE SCALE GENOMIC DNA]</scope>
    <source>
        <strain evidence="3 4">DSM 15687</strain>
    </source>
</reference>
<dbReference type="InterPro" id="IPR003491">
    <property type="entry name" value="REP-like_C"/>
</dbReference>
<keyword evidence="3" id="KW-0648">Protein biosynthesis</keyword>
<name>A0A1L8WQ41_9ENTE</name>
<feature type="domain" description="Replication initiation protein-like C-terminal" evidence="1">
    <location>
        <begin position="155"/>
        <end position="334"/>
    </location>
</feature>
<evidence type="ECO:0000313" key="3">
    <source>
        <dbReference type="EMBL" id="OJG83138.1"/>
    </source>
</evidence>
<sequence length="419" mass="48809">MDDRSLKYLIHAVYTPFQKLQERSIISQGGEKMKGTTVVENVIGKVDWLQIVCQNISWEEVFSQLLQISLDCVSVQSAYLKHEDYEVVYSCGSMKYYTFQEEEHAYQRGTLVMSGQACTMYEWAMLASDSTALVFQSLAWRFHQYALMTAFVFDVKRLDLALDDYNEQPFFSLDLIIGKVKRKQFLSKGRTTKLIDSEYDKKTRAKTQQIGAGGSECLFRFYEKAKELTKGLNEEAREELLKQAPAIRLEAETRHQTANQLFGTLAYLTKEQELTNLIRGFIQTEITFYTDTTYKKQCRWWSDYLKPSILPTIQRTFEISSFDRTLNWYHYQGGFAITQAIFFLVEQGVPISPKLVGRREEYSWTPELSDKLIDFVTQHQRLDLIPVIQNRTKSQKIKNNVEIEKGMTEHGEDVKYEGF</sequence>
<proteinExistence type="predicted"/>
<keyword evidence="4" id="KW-1185">Reference proteome</keyword>
<protein>
    <submittedName>
        <fullName evidence="3">Replication initiation factor family protein</fullName>
    </submittedName>
</protein>
<dbReference type="EMBL" id="JXLB01000005">
    <property type="protein sequence ID" value="OJG83138.1"/>
    <property type="molecule type" value="Genomic_DNA"/>
</dbReference>
<dbReference type="AlphaFoldDB" id="A0A1L8WQ41"/>
<accession>A0A1L8WQ41</accession>
<feature type="domain" description="Rolling Circle replication initiation protein N-terminal" evidence="2">
    <location>
        <begin position="45"/>
        <end position="128"/>
    </location>
</feature>
<dbReference type="Pfam" id="PF18106">
    <property type="entry name" value="Rol_Rep_N"/>
    <property type="match status" value="1"/>
</dbReference>
<comment type="caution">
    <text evidence="3">The sequence shown here is derived from an EMBL/GenBank/DDBJ whole genome shotgun (WGS) entry which is preliminary data.</text>
</comment>
<organism evidence="3 4">
    <name type="scientific">Enterococcus ratti</name>
    <dbReference type="NCBI Taxonomy" id="150033"/>
    <lineage>
        <taxon>Bacteria</taxon>
        <taxon>Bacillati</taxon>
        <taxon>Bacillota</taxon>
        <taxon>Bacilli</taxon>
        <taxon>Lactobacillales</taxon>
        <taxon>Enterococcaceae</taxon>
        <taxon>Enterococcus</taxon>
    </lineage>
</organism>
<dbReference type="InterPro" id="IPR040819">
    <property type="entry name" value="Rol_Rep_N"/>
</dbReference>
<keyword evidence="3" id="KW-0396">Initiation factor</keyword>
<evidence type="ECO:0000259" key="1">
    <source>
        <dbReference type="Pfam" id="PF02486"/>
    </source>
</evidence>
<dbReference type="STRING" id="150033.RV14_GL001833"/>
<evidence type="ECO:0000313" key="4">
    <source>
        <dbReference type="Proteomes" id="UP000182152"/>
    </source>
</evidence>
<gene>
    <name evidence="3" type="ORF">RV14_GL001833</name>
</gene>
<dbReference type="Proteomes" id="UP000182152">
    <property type="component" value="Unassembled WGS sequence"/>
</dbReference>